<keyword evidence="2 5" id="KW-0645">Protease</keyword>
<dbReference type="PANTHER" id="PTHR32060">
    <property type="entry name" value="TAIL-SPECIFIC PROTEASE"/>
    <property type="match status" value="1"/>
</dbReference>
<dbReference type="InterPro" id="IPR041489">
    <property type="entry name" value="PDZ_6"/>
</dbReference>
<dbReference type="EMBL" id="CP000248">
    <property type="protein sequence ID" value="ABD24504.1"/>
    <property type="molecule type" value="Genomic_DNA"/>
</dbReference>
<keyword evidence="9" id="KW-1185">Reference proteome</keyword>
<dbReference type="Gene3D" id="3.90.226.10">
    <property type="entry name" value="2-enoyl-CoA Hydratase, Chain A, domain 1"/>
    <property type="match status" value="1"/>
</dbReference>
<dbReference type="InterPro" id="IPR005151">
    <property type="entry name" value="Tail-specific_protease"/>
</dbReference>
<dbReference type="GO" id="GO:0007165">
    <property type="term" value="P:signal transduction"/>
    <property type="evidence" value="ECO:0007669"/>
    <property type="project" value="TreeGrafter"/>
</dbReference>
<dbReference type="PROSITE" id="PS50106">
    <property type="entry name" value="PDZ"/>
    <property type="match status" value="1"/>
</dbReference>
<dbReference type="InterPro" id="IPR036034">
    <property type="entry name" value="PDZ_sf"/>
</dbReference>
<proteinExistence type="inferred from homology"/>
<sequence length="463" mass="49978">MHAHSRKAPRAMKSASFKFAGLLRVTALVSAVALIPATTAGLAAVDARTGPEFGKLIAVYERVKANYVEPVDDEKLLKGAIDGMLATLDPHSSYLDARDFENLRTQTEGSYGGLGLSVTMDDGAVKVIAPTKGSPADLAGVKAGDFITHLDGKLIYGGSLDEAVDQMRGVPGTKIRLSVFRPGRDEPFDVTITRQIIELKPVEWEMRGNVGVISVSSFSADVGTSVQKAWNEIRARSGGKVAGLVLDLRGNPGGLLDEAVALSDLFLDKGTIVSQRGRYARDNEVYPAEIDTKGDIAKGTPMIVLIDEGSASASEIVAGALQDQHRAVVMGQRSFGKGSVQTLIPLTRDTAIKLTTARYYTPSGRSVQEGGIEPDIAVPQISDPDLRKRQLRSYRESDLRGHLINEIKLEDKDLEKDKTEDPRFKMTAEELKAKDIKDFQLYYAVQTLSRTAPRGALAAKVKG</sequence>
<evidence type="ECO:0000313" key="9">
    <source>
        <dbReference type="Proteomes" id="UP000009134"/>
    </source>
</evidence>
<dbReference type="Pfam" id="PF22694">
    <property type="entry name" value="CtpB_N-like"/>
    <property type="match status" value="1"/>
</dbReference>
<dbReference type="Pfam" id="PF03572">
    <property type="entry name" value="Peptidase_S41"/>
    <property type="match status" value="1"/>
</dbReference>
<dbReference type="SUPFAM" id="SSF50156">
    <property type="entry name" value="PDZ domain-like"/>
    <property type="match status" value="1"/>
</dbReference>
<dbReference type="InterPro" id="IPR004447">
    <property type="entry name" value="Peptidase_S41A"/>
</dbReference>
<evidence type="ECO:0000256" key="1">
    <source>
        <dbReference type="ARBA" id="ARBA00009179"/>
    </source>
</evidence>
<dbReference type="CDD" id="cd06782">
    <property type="entry name" value="cpPDZ_CPP-like"/>
    <property type="match status" value="1"/>
</dbReference>
<comment type="similarity">
    <text evidence="1 5">Belongs to the peptidase S41A family.</text>
</comment>
<accession>Q2GCB9</accession>
<dbReference type="AlphaFoldDB" id="Q2GCB9"/>
<dbReference type="Pfam" id="PF17820">
    <property type="entry name" value="PDZ_6"/>
    <property type="match status" value="1"/>
</dbReference>
<dbReference type="GO" id="GO:0004175">
    <property type="term" value="F:endopeptidase activity"/>
    <property type="evidence" value="ECO:0007669"/>
    <property type="project" value="TreeGrafter"/>
</dbReference>
<dbReference type="InterPro" id="IPR055210">
    <property type="entry name" value="CtpA/B_N"/>
</dbReference>
<feature type="domain" description="PDZ" evidence="7">
    <location>
        <begin position="100"/>
        <end position="168"/>
    </location>
</feature>
<organism evidence="8 9">
    <name type="scientific">Novosphingobium aromaticivorans (strain ATCC 700278 / DSM 12444 / CCUG 56034 / CIP 105152 / NBRC 16084 / F199)</name>
    <dbReference type="NCBI Taxonomy" id="279238"/>
    <lineage>
        <taxon>Bacteria</taxon>
        <taxon>Pseudomonadati</taxon>
        <taxon>Pseudomonadota</taxon>
        <taxon>Alphaproteobacteria</taxon>
        <taxon>Sphingomonadales</taxon>
        <taxon>Sphingomonadaceae</taxon>
        <taxon>Novosphingobium</taxon>
    </lineage>
</organism>
<dbReference type="CDD" id="cd07560">
    <property type="entry name" value="Peptidase_S41_CPP"/>
    <property type="match status" value="1"/>
</dbReference>
<feature type="chain" id="PRO_5004208141" evidence="6">
    <location>
        <begin position="44"/>
        <end position="463"/>
    </location>
</feature>
<dbReference type="InterPro" id="IPR029045">
    <property type="entry name" value="ClpP/crotonase-like_dom_sf"/>
</dbReference>
<dbReference type="FunFam" id="2.30.42.10:FF:000063">
    <property type="entry name" value="Peptidase, S41 family"/>
    <property type="match status" value="1"/>
</dbReference>
<reference evidence="9" key="1">
    <citation type="submission" date="2006-01" db="EMBL/GenBank/DDBJ databases">
        <title>Complete sequence of Novosphingobium aromaticivorans DSM 12444.</title>
        <authorList>
            <consortium name="US DOE Joint Genome Institute"/>
            <person name="Copeland A."/>
            <person name="Lucas S."/>
            <person name="Lapidus A."/>
            <person name="Barry K."/>
            <person name="Detter J.C."/>
            <person name="Glavina T."/>
            <person name="Hammon N."/>
            <person name="Israni S."/>
            <person name="Pitluck S."/>
            <person name="Chain P."/>
            <person name="Malfatti S."/>
            <person name="Shin M."/>
            <person name="Vergez L."/>
            <person name="Schmutz J."/>
            <person name="Larimer F."/>
            <person name="Land M."/>
            <person name="Kyrpides N."/>
            <person name="Ivanova N."/>
            <person name="Fredrickson J."/>
            <person name="Balkwill D."/>
            <person name="Romine M.F."/>
            <person name="Richardson P."/>
        </authorList>
    </citation>
    <scope>NUCLEOTIDE SEQUENCE [LARGE SCALE GENOMIC DNA]</scope>
    <source>
        <strain evidence="9">ATCC 700278 / DSM 12444 / CCUG 56034 / CIP 105152 / NBRC 16084 / F199</strain>
    </source>
</reference>
<keyword evidence="4 5" id="KW-0720">Serine protease</keyword>
<gene>
    <name evidence="8" type="ordered locus">Saro_0055</name>
</gene>
<dbReference type="Gene3D" id="2.30.42.10">
    <property type="match status" value="1"/>
</dbReference>
<evidence type="ECO:0000256" key="5">
    <source>
        <dbReference type="RuleBase" id="RU004404"/>
    </source>
</evidence>
<dbReference type="Gene3D" id="3.30.750.44">
    <property type="match status" value="1"/>
</dbReference>
<dbReference type="KEGG" id="nar:Saro_0055"/>
<name>Q2GCB9_NOVAD</name>
<protein>
    <submittedName>
        <fullName evidence="8">C-terminal processing peptidase-3, Serine peptidase, MEROPS family S41A</fullName>
    </submittedName>
</protein>
<dbReference type="InterPro" id="IPR001478">
    <property type="entry name" value="PDZ"/>
</dbReference>
<evidence type="ECO:0000313" key="8">
    <source>
        <dbReference type="EMBL" id="ABD24504.1"/>
    </source>
</evidence>
<evidence type="ECO:0000259" key="7">
    <source>
        <dbReference type="PROSITE" id="PS50106"/>
    </source>
</evidence>
<dbReference type="GO" id="GO:0030288">
    <property type="term" value="C:outer membrane-bounded periplasmic space"/>
    <property type="evidence" value="ECO:0007669"/>
    <property type="project" value="TreeGrafter"/>
</dbReference>
<dbReference type="SMART" id="SM00245">
    <property type="entry name" value="TSPc"/>
    <property type="match status" value="1"/>
</dbReference>
<feature type="signal peptide" evidence="6">
    <location>
        <begin position="1"/>
        <end position="43"/>
    </location>
</feature>
<dbReference type="FunFam" id="3.30.750.44:FF:000001">
    <property type="entry name" value="S41 family peptidase"/>
    <property type="match status" value="1"/>
</dbReference>
<dbReference type="SUPFAM" id="SSF52096">
    <property type="entry name" value="ClpP/crotonase"/>
    <property type="match status" value="1"/>
</dbReference>
<dbReference type="GO" id="GO:0008236">
    <property type="term" value="F:serine-type peptidase activity"/>
    <property type="evidence" value="ECO:0007669"/>
    <property type="project" value="UniProtKB-KW"/>
</dbReference>
<keyword evidence="6" id="KW-0732">Signal</keyword>
<dbReference type="GO" id="GO:0006508">
    <property type="term" value="P:proteolysis"/>
    <property type="evidence" value="ECO:0007669"/>
    <property type="project" value="UniProtKB-KW"/>
</dbReference>
<dbReference type="Proteomes" id="UP000009134">
    <property type="component" value="Chromosome"/>
</dbReference>
<dbReference type="eggNOG" id="COG0793">
    <property type="taxonomic scope" value="Bacteria"/>
</dbReference>
<keyword evidence="3 5" id="KW-0378">Hydrolase</keyword>
<evidence type="ECO:0000256" key="2">
    <source>
        <dbReference type="ARBA" id="ARBA00022670"/>
    </source>
</evidence>
<evidence type="ECO:0000256" key="6">
    <source>
        <dbReference type="SAM" id="SignalP"/>
    </source>
</evidence>
<dbReference type="PANTHER" id="PTHR32060:SF30">
    <property type="entry name" value="CARBOXY-TERMINAL PROCESSING PROTEASE CTPA"/>
    <property type="match status" value="1"/>
</dbReference>
<dbReference type="NCBIfam" id="TIGR00225">
    <property type="entry name" value="prc"/>
    <property type="match status" value="1"/>
</dbReference>
<dbReference type="HOGENOM" id="CLU_017295_1_2_5"/>
<dbReference type="SMART" id="SM00228">
    <property type="entry name" value="PDZ"/>
    <property type="match status" value="1"/>
</dbReference>
<dbReference type="MEROPS" id="S41.004"/>
<evidence type="ECO:0000256" key="4">
    <source>
        <dbReference type="ARBA" id="ARBA00022825"/>
    </source>
</evidence>
<evidence type="ECO:0000256" key="3">
    <source>
        <dbReference type="ARBA" id="ARBA00022801"/>
    </source>
</evidence>
<dbReference type="STRING" id="279238.Saro_0055"/>